<keyword evidence="2" id="KW-1133">Transmembrane helix</keyword>
<evidence type="ECO:0000313" key="3">
    <source>
        <dbReference type="EMBL" id="MDY3562894.1"/>
    </source>
</evidence>
<keyword evidence="2" id="KW-0472">Membrane</keyword>
<protein>
    <submittedName>
        <fullName evidence="3">Uncharacterized protein</fullName>
    </submittedName>
</protein>
<feature type="compositionally biased region" description="Basic residues" evidence="1">
    <location>
        <begin position="20"/>
        <end position="33"/>
    </location>
</feature>
<evidence type="ECO:0000256" key="2">
    <source>
        <dbReference type="SAM" id="Phobius"/>
    </source>
</evidence>
<name>A0ABU5F6S5_9BACT</name>
<comment type="caution">
    <text evidence="3">The sequence shown here is derived from an EMBL/GenBank/DDBJ whole genome shotgun (WGS) entry which is preliminary data.</text>
</comment>
<reference evidence="4" key="1">
    <citation type="journal article" date="2023" name="Mar. Drugs">
        <title>Gemmata algarum, a Novel Planctomycete Isolated from an Algal Mat, Displays Antimicrobial Activity.</title>
        <authorList>
            <person name="Kumar G."/>
            <person name="Kallscheuer N."/>
            <person name="Kashif M."/>
            <person name="Ahamad S."/>
            <person name="Jagadeeshwari U."/>
            <person name="Pannikurungottu S."/>
            <person name="Haufschild T."/>
            <person name="Kabuu M."/>
            <person name="Sasikala C."/>
            <person name="Jogler C."/>
            <person name="Ramana C."/>
        </authorList>
    </citation>
    <scope>NUCLEOTIDE SEQUENCE [LARGE SCALE GENOMIC DNA]</scope>
    <source>
        <strain evidence="4">JC673</strain>
    </source>
</reference>
<gene>
    <name evidence="3" type="ORF">R5W23_004375</name>
</gene>
<evidence type="ECO:0000313" key="4">
    <source>
        <dbReference type="Proteomes" id="UP001272242"/>
    </source>
</evidence>
<organism evidence="3 4">
    <name type="scientific">Gemmata algarum</name>
    <dbReference type="NCBI Taxonomy" id="2975278"/>
    <lineage>
        <taxon>Bacteria</taxon>
        <taxon>Pseudomonadati</taxon>
        <taxon>Planctomycetota</taxon>
        <taxon>Planctomycetia</taxon>
        <taxon>Gemmatales</taxon>
        <taxon>Gemmataceae</taxon>
        <taxon>Gemmata</taxon>
    </lineage>
</organism>
<feature type="transmembrane region" description="Helical" evidence="2">
    <location>
        <begin position="75"/>
        <end position="100"/>
    </location>
</feature>
<feature type="compositionally biased region" description="Basic and acidic residues" evidence="1">
    <location>
        <begin position="1"/>
        <end position="18"/>
    </location>
</feature>
<keyword evidence="4" id="KW-1185">Reference proteome</keyword>
<accession>A0ABU5F6S5</accession>
<keyword evidence="2" id="KW-0812">Transmembrane</keyword>
<evidence type="ECO:0000256" key="1">
    <source>
        <dbReference type="SAM" id="MobiDB-lite"/>
    </source>
</evidence>
<sequence>MEDKIGRKMAQKTKDGYRRQVGHKKAQRARKKTKAEGRLAAKKHKGHKREQKAKIEERVQKHCSGLRLRFPFVPFVLFCGQFSSVFVFAFLLCPLCFFVTKLL</sequence>
<dbReference type="Proteomes" id="UP001272242">
    <property type="component" value="Unassembled WGS sequence"/>
</dbReference>
<feature type="region of interest" description="Disordered" evidence="1">
    <location>
        <begin position="1"/>
        <end position="53"/>
    </location>
</feature>
<proteinExistence type="predicted"/>
<dbReference type="EMBL" id="JAXBLV010000224">
    <property type="protein sequence ID" value="MDY3562894.1"/>
    <property type="molecule type" value="Genomic_DNA"/>
</dbReference>
<dbReference type="RefSeq" id="WP_320689165.1">
    <property type="nucleotide sequence ID" value="NZ_JAXBLV010000224.1"/>
</dbReference>
<feature type="compositionally biased region" description="Basic residues" evidence="1">
    <location>
        <begin position="40"/>
        <end position="51"/>
    </location>
</feature>